<keyword evidence="8" id="KW-0221">Differentiation</keyword>
<keyword evidence="5" id="KW-0217">Developmental protein</keyword>
<evidence type="ECO:0000256" key="2">
    <source>
        <dbReference type="ARBA" id="ARBA00004216"/>
    </source>
</evidence>
<feature type="domain" description="UNC-45/Cro1/She4 central" evidence="12">
    <location>
        <begin position="314"/>
        <end position="491"/>
    </location>
</feature>
<keyword evidence="7" id="KW-0517">Myogenesis</keyword>
<dbReference type="SUPFAM" id="SSF48371">
    <property type="entry name" value="ARM repeat"/>
    <property type="match status" value="3"/>
</dbReference>
<evidence type="ECO:0000259" key="12">
    <source>
        <dbReference type="Pfam" id="PF11701"/>
    </source>
</evidence>
<dbReference type="Pfam" id="PF00515">
    <property type="entry name" value="TPR_1"/>
    <property type="match status" value="1"/>
</dbReference>
<evidence type="ECO:0000256" key="9">
    <source>
        <dbReference type="ARBA" id="ARBA00022803"/>
    </source>
</evidence>
<keyword evidence="13" id="KW-1185">Reference proteome</keyword>
<dbReference type="PROSITE" id="PS50005">
    <property type="entry name" value="TPR"/>
    <property type="match status" value="2"/>
</dbReference>
<keyword evidence="9 11" id="KW-0802">TPR repeat</keyword>
<dbReference type="SUPFAM" id="SSF48452">
    <property type="entry name" value="TPR-like"/>
    <property type="match status" value="1"/>
</dbReference>
<dbReference type="SMART" id="SM00028">
    <property type="entry name" value="TPR"/>
    <property type="match status" value="3"/>
</dbReference>
<feature type="repeat" description="TPR" evidence="11">
    <location>
        <begin position="47"/>
        <end position="80"/>
    </location>
</feature>
<evidence type="ECO:0000313" key="13">
    <source>
        <dbReference type="Proteomes" id="UP000695000"/>
    </source>
</evidence>
<dbReference type="InterPro" id="IPR024660">
    <property type="entry name" value="UCS_central_dom"/>
</dbReference>
<evidence type="ECO:0000256" key="3">
    <source>
        <dbReference type="ARBA" id="ARBA00004556"/>
    </source>
</evidence>
<dbReference type="Gene3D" id="1.25.10.10">
    <property type="entry name" value="Leucine-rich Repeat Variant"/>
    <property type="match status" value="2"/>
</dbReference>
<dbReference type="PANTHER" id="PTHR45994">
    <property type="entry name" value="FI21225P1"/>
    <property type="match status" value="1"/>
</dbReference>
<evidence type="ECO:0000256" key="11">
    <source>
        <dbReference type="PROSITE-ProRule" id="PRU00339"/>
    </source>
</evidence>
<evidence type="ECO:0000313" key="14">
    <source>
        <dbReference type="RefSeq" id="XP_017780186.1"/>
    </source>
</evidence>
<evidence type="ECO:0000256" key="1">
    <source>
        <dbReference type="ARBA" id="ARBA00004161"/>
    </source>
</evidence>
<evidence type="ECO:0000256" key="5">
    <source>
        <dbReference type="ARBA" id="ARBA00022473"/>
    </source>
</evidence>
<dbReference type="InterPro" id="IPR019734">
    <property type="entry name" value="TPR_rpt"/>
</dbReference>
<dbReference type="SMART" id="SM00185">
    <property type="entry name" value="ARM"/>
    <property type="match status" value="4"/>
</dbReference>
<organism evidence="13 14">
    <name type="scientific">Nicrophorus vespilloides</name>
    <name type="common">Boreal carrion beetle</name>
    <dbReference type="NCBI Taxonomy" id="110193"/>
    <lineage>
        <taxon>Eukaryota</taxon>
        <taxon>Metazoa</taxon>
        <taxon>Ecdysozoa</taxon>
        <taxon>Arthropoda</taxon>
        <taxon>Hexapoda</taxon>
        <taxon>Insecta</taxon>
        <taxon>Pterygota</taxon>
        <taxon>Neoptera</taxon>
        <taxon>Endopterygota</taxon>
        <taxon>Coleoptera</taxon>
        <taxon>Polyphaga</taxon>
        <taxon>Staphyliniformia</taxon>
        <taxon>Silphidae</taxon>
        <taxon>Nicrophorinae</taxon>
        <taxon>Nicrophorus</taxon>
    </lineage>
</organism>
<keyword evidence="6" id="KW-0963">Cytoplasm</keyword>
<dbReference type="Gene3D" id="1.25.40.10">
    <property type="entry name" value="Tetratricopeptide repeat domain"/>
    <property type="match status" value="1"/>
</dbReference>
<reference evidence="14" key="1">
    <citation type="submission" date="2025-08" db="UniProtKB">
        <authorList>
            <consortium name="RefSeq"/>
        </authorList>
    </citation>
    <scope>IDENTIFICATION</scope>
    <source>
        <tissue evidence="14">Whole Larva</tissue>
    </source>
</reference>
<dbReference type="GeneID" id="108565305"/>
<name>A0ABM1N036_NICVS</name>
<proteinExistence type="predicted"/>
<evidence type="ECO:0000256" key="4">
    <source>
        <dbReference type="ARBA" id="ARBA00020768"/>
    </source>
</evidence>
<dbReference type="InterPro" id="IPR011990">
    <property type="entry name" value="TPR-like_helical_dom_sf"/>
</dbReference>
<sequence>MGSGNLDEANKFKEDGNEAFKNGNWNSAIKLYTKAINALQDDSRDIAIYYKNRAAAYLKEEKYQEAVNDCDKSLEIVPTDPKALFRRCQALEKLERYEEAYRDARHVLNVDPSNKTIQPVLERLFNITQERSRQNAQVATKVESMFKIAFDIAENREKRETAFNNLLVLSREKAGSEIMVRTGVVDKVKRLLKVEKNKEIYVTAVWIIGELCKHGPERTLKVLMDVGIPWFLEILDSTCEKQVNSAQYCVQIILNAFSGMENKPDTKPVKDLCDRYTKEIDTILTCLVYALNNRMISGLARDSIMELLMRNIHYTNLSWAERMVEIGGVERLMEIASELDEYKYESAMSITPSTRTIAAVCLSRVYENMYYDVARDKFMDRIDNFVKAKLLTPDIESKVRVVVAITALLRGPLDVGNAVIGKEGIMEMILVMANTEDVLQQKVACECIIAAASKKDKAKSIISQGVDILKKLYVGKNDNIRVRALVGLCKLGSSGGNDASIKPFADGSNLKLAEACRRFLLHPGKDQDIRKWSAEGLSYLTLDAEVKEKLIEDVPALLALIELAKTGDQSVLYGVVTTLVNLCSAYEKQEMVPELVELAKFAKHHIPEEHEFDDSDFVAKRITVLGKVGVTTALVALSKTESPNSKELIARVFNALCNEQELRGTVVQQGGSKVLIPLSLNGTDKGKRHAAQALARIAITMNPEVAFPGQRSLEVIRPLLSLLHIDCSGLENFEALMALCNIAQMSESSRQRILKEGGLSKIEHYMYEDHEHLCRAAMQCITNLTMSEHVVEVYEGDNDRLKFVTALILDEDLETCLAASGAVAILTSSSKKCCEKFFESNSWLEALQYTLSHANSNVQYRGATITRNLMETSKEVASKLMDTELMEVLMAVTKLEVAEKAKIKEIASGCLKMAEEYGIIRKPNEGIDPFKLQEIDEADE</sequence>
<comment type="subcellular location">
    <subcellularLocation>
        <location evidence="1">Cytoplasm</location>
        <location evidence="1">Myofibril</location>
        <location evidence="1">Sarcomere</location>
        <location evidence="1">A band</location>
    </subcellularLocation>
    <subcellularLocation>
        <location evidence="2">Cytoplasm</location>
        <location evidence="2">Myofibril</location>
        <location evidence="2">Sarcomere</location>
        <location evidence="2">Z line</location>
    </subcellularLocation>
    <subcellularLocation>
        <location evidence="3">Cytoplasm</location>
        <location evidence="3">Perinuclear region</location>
    </subcellularLocation>
</comment>
<dbReference type="InterPro" id="IPR011989">
    <property type="entry name" value="ARM-like"/>
</dbReference>
<dbReference type="Pfam" id="PF11701">
    <property type="entry name" value="UNC45-central"/>
    <property type="match status" value="1"/>
</dbReference>
<dbReference type="PANTHER" id="PTHR45994:SF1">
    <property type="entry name" value="FI21225P1"/>
    <property type="match status" value="1"/>
</dbReference>
<gene>
    <name evidence="14" type="primary">LOC108565305</name>
</gene>
<dbReference type="InterPro" id="IPR016024">
    <property type="entry name" value="ARM-type_fold"/>
</dbReference>
<evidence type="ECO:0000256" key="8">
    <source>
        <dbReference type="ARBA" id="ARBA00022782"/>
    </source>
</evidence>
<evidence type="ECO:0000256" key="7">
    <source>
        <dbReference type="ARBA" id="ARBA00022541"/>
    </source>
</evidence>
<protein>
    <recommendedName>
        <fullName evidence="4">Protein unc-45 homolog B</fullName>
    </recommendedName>
</protein>
<dbReference type="Proteomes" id="UP000695000">
    <property type="component" value="Unplaced"/>
</dbReference>
<evidence type="ECO:0000256" key="10">
    <source>
        <dbReference type="ARBA" id="ARBA00023186"/>
    </source>
</evidence>
<feature type="repeat" description="TPR" evidence="11">
    <location>
        <begin position="81"/>
        <end position="114"/>
    </location>
</feature>
<keyword evidence="10" id="KW-0143">Chaperone</keyword>
<dbReference type="RefSeq" id="XP_017780186.1">
    <property type="nucleotide sequence ID" value="XM_017924697.1"/>
</dbReference>
<accession>A0ABM1N036</accession>
<evidence type="ECO:0000256" key="6">
    <source>
        <dbReference type="ARBA" id="ARBA00022490"/>
    </source>
</evidence>
<dbReference type="InterPro" id="IPR000225">
    <property type="entry name" value="Armadillo"/>
</dbReference>